<dbReference type="OrthoDB" id="641149at2759"/>
<protein>
    <recommendedName>
        <fullName evidence="2">PWWP domain-containing protein</fullName>
    </recommendedName>
</protein>
<dbReference type="CDD" id="cd05162">
    <property type="entry name" value="PWWP"/>
    <property type="match status" value="1"/>
</dbReference>
<feature type="region of interest" description="Disordered" evidence="1">
    <location>
        <begin position="442"/>
        <end position="467"/>
    </location>
</feature>
<dbReference type="Proteomes" id="UP001150569">
    <property type="component" value="Unassembled WGS sequence"/>
</dbReference>
<feature type="region of interest" description="Disordered" evidence="1">
    <location>
        <begin position="1"/>
        <end position="32"/>
    </location>
</feature>
<name>A0A9W8AC16_9FUNG</name>
<dbReference type="EMBL" id="JANBPT010000189">
    <property type="protein sequence ID" value="KAJ1926080.1"/>
    <property type="molecule type" value="Genomic_DNA"/>
</dbReference>
<dbReference type="AlphaFoldDB" id="A0A9W8AC16"/>
<feature type="compositionally biased region" description="Pro residues" evidence="1">
    <location>
        <begin position="19"/>
        <end position="28"/>
    </location>
</feature>
<evidence type="ECO:0000313" key="4">
    <source>
        <dbReference type="Proteomes" id="UP001150569"/>
    </source>
</evidence>
<dbReference type="PANTHER" id="PTHR45725">
    <property type="entry name" value="FORMIN HOMOLOGY 2 FAMILY MEMBER"/>
    <property type="match status" value="1"/>
</dbReference>
<sequence>MDHGPSYHYPRGYPSSTAGPPPARSPPPTRHRGPVLYERDVVFVDPLDPTARYWWPAMIVPRDEIDSSMLFSSLGPDQCLVKYFEDCQTSVVYYRELAPFDPHCEPFISFAHRAGQDFFNDRGVDAALDYLETGRLQQKFVWKYWGRGRMPVPRIRHLQYPPAPSPGLMATGSVSTPMVTHPSHPAPSRPPVPAPASYYAPQPPPPPPTRPVAKPTPAPVPTPLPTPAPVPTVAVPPAAAVSSGPSSPAPDVAAAAAVLLSQPKPVAPRPPVRPTPLLSFRNSPYVPRPVPPRSSIRGSLALIPETERSAAEFSSPPVTSKVKAAAPSRRNTTRKHSEEDALPLDTRADTLDVAALLQDFDRKYLSVSKTTLPAGQCCVASPIASPASSSHTSTVGGSETTRFIIPADSELIDIEADLKRQQIHYAQLKRVRRKLTRDIAKLSPSSVVAPPTPISSTTRAAKRRRRN</sequence>
<feature type="domain" description="PWWP" evidence="2">
    <location>
        <begin position="54"/>
        <end position="110"/>
    </location>
</feature>
<dbReference type="PRINTS" id="PR01217">
    <property type="entry name" value="PRICHEXTENSN"/>
</dbReference>
<gene>
    <name evidence="3" type="ORF">IWQ60_004092</name>
</gene>
<comment type="caution">
    <text evidence="3">The sequence shown here is derived from an EMBL/GenBank/DDBJ whole genome shotgun (WGS) entry which is preliminary data.</text>
</comment>
<organism evidence="3 4">
    <name type="scientific">Tieghemiomyces parasiticus</name>
    <dbReference type="NCBI Taxonomy" id="78921"/>
    <lineage>
        <taxon>Eukaryota</taxon>
        <taxon>Fungi</taxon>
        <taxon>Fungi incertae sedis</taxon>
        <taxon>Zoopagomycota</taxon>
        <taxon>Kickxellomycotina</taxon>
        <taxon>Dimargaritomycetes</taxon>
        <taxon>Dimargaritales</taxon>
        <taxon>Dimargaritaceae</taxon>
        <taxon>Tieghemiomyces</taxon>
    </lineage>
</organism>
<keyword evidence="4" id="KW-1185">Reference proteome</keyword>
<feature type="region of interest" description="Disordered" evidence="1">
    <location>
        <begin position="166"/>
        <end position="225"/>
    </location>
</feature>
<dbReference type="InterPro" id="IPR000313">
    <property type="entry name" value="PWWP_dom"/>
</dbReference>
<accession>A0A9W8AC16</accession>
<proteinExistence type="predicted"/>
<dbReference type="InterPro" id="IPR051425">
    <property type="entry name" value="Formin_Homology"/>
</dbReference>
<dbReference type="Gene3D" id="2.30.30.140">
    <property type="match status" value="1"/>
</dbReference>
<feature type="compositionally biased region" description="Pro residues" evidence="1">
    <location>
        <begin position="184"/>
        <end position="194"/>
    </location>
</feature>
<evidence type="ECO:0000256" key="1">
    <source>
        <dbReference type="SAM" id="MobiDB-lite"/>
    </source>
</evidence>
<dbReference type="Pfam" id="PF00855">
    <property type="entry name" value="PWWP"/>
    <property type="match status" value="1"/>
</dbReference>
<evidence type="ECO:0000259" key="2">
    <source>
        <dbReference type="Pfam" id="PF00855"/>
    </source>
</evidence>
<dbReference type="PANTHER" id="PTHR45725:SF18">
    <property type="entry name" value="ORC1-LIKE AAA ATPASE DOMAIN-CONTAINING PROTEIN"/>
    <property type="match status" value="1"/>
</dbReference>
<reference evidence="3" key="1">
    <citation type="submission" date="2022-07" db="EMBL/GenBank/DDBJ databases">
        <title>Phylogenomic reconstructions and comparative analyses of Kickxellomycotina fungi.</title>
        <authorList>
            <person name="Reynolds N.K."/>
            <person name="Stajich J.E."/>
            <person name="Barry K."/>
            <person name="Grigoriev I.V."/>
            <person name="Crous P."/>
            <person name="Smith M.E."/>
        </authorList>
    </citation>
    <scope>NUCLEOTIDE SEQUENCE</scope>
    <source>
        <strain evidence="3">RSA 861</strain>
    </source>
</reference>
<evidence type="ECO:0000313" key="3">
    <source>
        <dbReference type="EMBL" id="KAJ1926080.1"/>
    </source>
</evidence>
<feature type="region of interest" description="Disordered" evidence="1">
    <location>
        <begin position="307"/>
        <end position="343"/>
    </location>
</feature>
<feature type="compositionally biased region" description="Pro residues" evidence="1">
    <location>
        <begin position="201"/>
        <end position="225"/>
    </location>
</feature>
<dbReference type="SUPFAM" id="SSF63748">
    <property type="entry name" value="Tudor/PWWP/MBT"/>
    <property type="match status" value="1"/>
</dbReference>